<evidence type="ECO:0000313" key="2">
    <source>
        <dbReference type="Proteomes" id="UP000677152"/>
    </source>
</evidence>
<dbReference type="Proteomes" id="UP000677152">
    <property type="component" value="Chromosome"/>
</dbReference>
<dbReference type="AlphaFoldDB" id="A0AA45L7G3"/>
<sequence length="125" mass="13807">MAQAVDHHLHGQFQPGWQVAVGGGLGGGVGKADGIISDIPLRVGETPEAESEAAVTLARTFIGNSCRTKLAVHTFLLAMQQACSAVFRLQGRMFLSTTWSRYRRRCWTPCSTRWPCSTISWRWKS</sequence>
<gene>
    <name evidence="1" type="ORF">KCV87_00795</name>
</gene>
<reference evidence="1" key="1">
    <citation type="submission" date="2021-04" db="EMBL/GenBank/DDBJ databases">
        <title>Genomic sequence of Actinosynnema pretiosum subsp. pretiosum ATCC 31280 (C-14919).</title>
        <authorList>
            <person name="Bai L."/>
            <person name="Wang X."/>
            <person name="Xiao Y."/>
        </authorList>
    </citation>
    <scope>NUCLEOTIDE SEQUENCE</scope>
    <source>
        <strain evidence="1">ATCC 31280</strain>
    </source>
</reference>
<organism evidence="1 2">
    <name type="scientific">Actinosynnema pretiosum subsp. pretiosum</name>
    <dbReference type="NCBI Taxonomy" id="103721"/>
    <lineage>
        <taxon>Bacteria</taxon>
        <taxon>Bacillati</taxon>
        <taxon>Actinomycetota</taxon>
        <taxon>Actinomycetes</taxon>
        <taxon>Pseudonocardiales</taxon>
        <taxon>Pseudonocardiaceae</taxon>
        <taxon>Actinosynnema</taxon>
    </lineage>
</organism>
<proteinExistence type="predicted"/>
<name>A0AA45L7G3_9PSEU</name>
<protein>
    <submittedName>
        <fullName evidence="1">Uncharacterized protein</fullName>
    </submittedName>
</protein>
<evidence type="ECO:0000313" key="1">
    <source>
        <dbReference type="EMBL" id="QUF04716.1"/>
    </source>
</evidence>
<accession>A0AA45L7G3</accession>
<dbReference type="EMBL" id="CP073249">
    <property type="protein sequence ID" value="QUF04716.1"/>
    <property type="molecule type" value="Genomic_DNA"/>
</dbReference>